<feature type="domain" description="KOW" evidence="8">
    <location>
        <begin position="264"/>
        <end position="291"/>
    </location>
</feature>
<gene>
    <name evidence="9" type="ORF">VNE69_01094</name>
</gene>
<dbReference type="Proteomes" id="UP001334084">
    <property type="component" value="Chromosome 1"/>
</dbReference>
<keyword evidence="10" id="KW-1185">Reference proteome</keyword>
<dbReference type="GO" id="GO:0032044">
    <property type="term" value="C:DSIF complex"/>
    <property type="evidence" value="ECO:0007669"/>
    <property type="project" value="TreeGrafter"/>
</dbReference>
<reference evidence="9" key="1">
    <citation type="journal article" date="2024" name="BMC Genomics">
        <title>Functional annotation of a divergent genome using sequence and structure-based similarity.</title>
        <authorList>
            <person name="Svedberg D."/>
            <person name="Winiger R.R."/>
            <person name="Berg A."/>
            <person name="Sharma H."/>
            <person name="Tellgren-Roth C."/>
            <person name="Debrunner-Vossbrinck B.A."/>
            <person name="Vossbrinck C.R."/>
            <person name="Barandun J."/>
        </authorList>
    </citation>
    <scope>NUCLEOTIDE SEQUENCE</scope>
    <source>
        <strain evidence="9">Illinois isolate</strain>
    </source>
</reference>
<evidence type="ECO:0000256" key="3">
    <source>
        <dbReference type="ARBA" id="ARBA00023242"/>
    </source>
</evidence>
<evidence type="ECO:0000256" key="2">
    <source>
        <dbReference type="ARBA" id="ARBA00023163"/>
    </source>
</evidence>
<dbReference type="GO" id="GO:0003746">
    <property type="term" value="F:translation elongation factor activity"/>
    <property type="evidence" value="ECO:0007669"/>
    <property type="project" value="UniProtKB-KW"/>
</dbReference>
<dbReference type="InterPro" id="IPR039385">
    <property type="entry name" value="NGN_Euk"/>
</dbReference>
<keyword evidence="3" id="KW-0539">Nucleus</keyword>
<dbReference type="CDD" id="cd06085">
    <property type="entry name" value="KOW_Spt5_5"/>
    <property type="match status" value="1"/>
</dbReference>
<dbReference type="GeneID" id="90539959"/>
<dbReference type="GO" id="GO:0006357">
    <property type="term" value="P:regulation of transcription by RNA polymerase II"/>
    <property type="evidence" value="ECO:0007669"/>
    <property type="project" value="InterPro"/>
</dbReference>
<dbReference type="RefSeq" id="XP_065328300.1">
    <property type="nucleotide sequence ID" value="XM_065472228.1"/>
</dbReference>
<organism evidence="9 10">
    <name type="scientific">Vairimorpha necatrix</name>
    <dbReference type="NCBI Taxonomy" id="6039"/>
    <lineage>
        <taxon>Eukaryota</taxon>
        <taxon>Fungi</taxon>
        <taxon>Fungi incertae sedis</taxon>
        <taxon>Microsporidia</taxon>
        <taxon>Nosematidae</taxon>
        <taxon>Vairimorpha</taxon>
    </lineage>
</organism>
<comment type="subcellular location">
    <subcellularLocation>
        <location evidence="1">Nucleus</location>
    </subcellularLocation>
</comment>
<evidence type="ECO:0000313" key="10">
    <source>
        <dbReference type="Proteomes" id="UP001334084"/>
    </source>
</evidence>
<dbReference type="PANTHER" id="PTHR11125">
    <property type="entry name" value="SUPPRESSOR OF TY 5"/>
    <property type="match status" value="1"/>
</dbReference>
<keyword evidence="2" id="KW-0804">Transcription</keyword>
<evidence type="ECO:0000256" key="5">
    <source>
        <dbReference type="ARBA" id="ARBA00029865"/>
    </source>
</evidence>
<proteinExistence type="predicted"/>
<feature type="domain" description="KOW" evidence="8">
    <location>
        <begin position="512"/>
        <end position="539"/>
    </location>
</feature>
<dbReference type="InterPro" id="IPR005100">
    <property type="entry name" value="NGN-domain"/>
</dbReference>
<keyword evidence="9" id="KW-0648">Protein biosynthesis</keyword>
<feature type="domain" description="KOW" evidence="8">
    <location>
        <begin position="377"/>
        <end position="404"/>
    </location>
</feature>
<dbReference type="Gene3D" id="2.30.30.30">
    <property type="match status" value="2"/>
</dbReference>
<dbReference type="CDD" id="cd09888">
    <property type="entry name" value="NGN_Euk"/>
    <property type="match status" value="1"/>
</dbReference>
<dbReference type="InterPro" id="IPR039659">
    <property type="entry name" value="SPT5"/>
</dbReference>
<keyword evidence="9" id="KW-0251">Elongation factor</keyword>
<dbReference type="GO" id="GO:0003729">
    <property type="term" value="F:mRNA binding"/>
    <property type="evidence" value="ECO:0007669"/>
    <property type="project" value="TreeGrafter"/>
</dbReference>
<sequence>MSKRKVNKYVCLEAESDSEEESEDLDTPTLRFPTSNYSEMARRIEQKYADLEVYDEEEEEEEDFDEDASVSQANFLPKKSSPRLFLVRVKRGKEKEIVLRILQNNPKICSIIAKDGLKGYIYIEAFQKQQVLDSFDRVRGINKNKISVVPYNEMIEALTYRNEYKNVEFGRLKKGKYKGDLVRVIDNDGDMIKIRVMPRINNIKKLFDPEEYKDEVIKDGEDRFIYKRDLYVQGYLEKEILKSSIDLDVEPNFEELEQFNIRKIFDSGDKVQVIKGELIGLKGIIKSVTGQMSVIESEKKFYEIFSNFLEKFYEIGEEVCFGNENGIITNIKDRKYFVALKNFTEEVETSIDFLKKPIPFTKEVIRKDKIRPVIKRDNLVNKQVQISKGQYKGYIGIVKDSYMNKCRVQIISNLKFVTVPKEDLVETNVNIEIERNTKKTFSSIVTKTPAYEPDLLHFNIERSIDRFDGSDETFKGALINHKGDEFIIECLSGNKYLTNNGVFDKSSVRFVVPGKEDTVVVMQGEDIGKSAILLEIDEYTKNCVIKIVNGNIKNVPLGILTKKSVI</sequence>
<evidence type="ECO:0000256" key="1">
    <source>
        <dbReference type="ARBA" id="ARBA00004123"/>
    </source>
</evidence>
<dbReference type="SMART" id="SM00739">
    <property type="entry name" value="KOW"/>
    <property type="match status" value="3"/>
</dbReference>
<comment type="function">
    <text evidence="4">The SPT4-SPT5 complex mediates both activation and inhibition of transcription elongation, and plays a role in pre-mRNA processing. This complex seems to be important for the stability of the RNA polymerase II elongation machinery on the chromatin template but not for the inherent ability of this machinery to translocate down the gene.</text>
</comment>
<feature type="compositionally biased region" description="Acidic residues" evidence="7">
    <location>
        <begin position="14"/>
        <end position="26"/>
    </location>
</feature>
<evidence type="ECO:0000256" key="7">
    <source>
        <dbReference type="SAM" id="MobiDB-lite"/>
    </source>
</evidence>
<accession>A0AAX4J8B1</accession>
<dbReference type="Pfam" id="PF23290">
    <property type="entry name" value="KOW5_SPT5"/>
    <property type="match status" value="1"/>
</dbReference>
<dbReference type="KEGG" id="vnx:VNE69_01094"/>
<dbReference type="Gene3D" id="3.30.70.940">
    <property type="entry name" value="NusG, N-terminal domain"/>
    <property type="match status" value="1"/>
</dbReference>
<evidence type="ECO:0000313" key="9">
    <source>
        <dbReference type="EMBL" id="WUR02155.1"/>
    </source>
</evidence>
<evidence type="ECO:0000256" key="6">
    <source>
        <dbReference type="ARBA" id="ARBA00031006"/>
    </source>
</evidence>
<dbReference type="EMBL" id="CP142726">
    <property type="protein sequence ID" value="WUR02155.1"/>
    <property type="molecule type" value="Genomic_DNA"/>
</dbReference>
<dbReference type="GO" id="GO:0006368">
    <property type="term" value="P:transcription elongation by RNA polymerase II"/>
    <property type="evidence" value="ECO:0007669"/>
    <property type="project" value="TreeGrafter"/>
</dbReference>
<dbReference type="InterPro" id="IPR014722">
    <property type="entry name" value="Rib_uL2_dom2"/>
</dbReference>
<dbReference type="InterPro" id="IPR041978">
    <property type="entry name" value="KOW_Spt5_5"/>
</dbReference>
<dbReference type="GO" id="GO:0032784">
    <property type="term" value="P:regulation of DNA-templated transcription elongation"/>
    <property type="evidence" value="ECO:0007669"/>
    <property type="project" value="InterPro"/>
</dbReference>
<dbReference type="InterPro" id="IPR036735">
    <property type="entry name" value="NGN_dom_sf"/>
</dbReference>
<dbReference type="Pfam" id="PF03439">
    <property type="entry name" value="Spt5-NGN"/>
    <property type="match status" value="1"/>
</dbReference>
<evidence type="ECO:0000259" key="8">
    <source>
        <dbReference type="SMART" id="SM00739"/>
    </source>
</evidence>
<protein>
    <recommendedName>
        <fullName evidence="5">Chromatin elongation factor SPT5</fullName>
    </recommendedName>
    <alternativeName>
        <fullName evidence="6">Chromatin elongation factor spt5</fullName>
    </alternativeName>
</protein>
<dbReference type="AlphaFoldDB" id="A0AAX4J8B1"/>
<dbReference type="PANTHER" id="PTHR11125:SF7">
    <property type="entry name" value="TRANSCRIPTION ELONGATION FACTOR SPT5"/>
    <property type="match status" value="1"/>
</dbReference>
<dbReference type="InterPro" id="IPR005824">
    <property type="entry name" value="KOW"/>
</dbReference>
<name>A0AAX4J8B1_9MICR</name>
<feature type="region of interest" description="Disordered" evidence="7">
    <location>
        <begin position="13"/>
        <end position="33"/>
    </location>
</feature>
<evidence type="ECO:0000256" key="4">
    <source>
        <dbReference type="ARBA" id="ARBA00024691"/>
    </source>
</evidence>